<organism evidence="1 2">
    <name type="scientific">Enhygromyxa salina</name>
    <dbReference type="NCBI Taxonomy" id="215803"/>
    <lineage>
        <taxon>Bacteria</taxon>
        <taxon>Pseudomonadati</taxon>
        <taxon>Myxococcota</taxon>
        <taxon>Polyangia</taxon>
        <taxon>Nannocystales</taxon>
        <taxon>Nannocystaceae</taxon>
        <taxon>Enhygromyxa</taxon>
    </lineage>
</organism>
<proteinExistence type="predicted"/>
<accession>A0A2S9XBT8</accession>
<comment type="caution">
    <text evidence="1">The sequence shown here is derived from an EMBL/GenBank/DDBJ whole genome shotgun (WGS) entry which is preliminary data.</text>
</comment>
<protein>
    <submittedName>
        <fullName evidence="1">GH3 auxin-responsive promoter</fullName>
    </submittedName>
</protein>
<evidence type="ECO:0000313" key="1">
    <source>
        <dbReference type="EMBL" id="PRP90322.1"/>
    </source>
</evidence>
<sequence>MGAVAVSGGGGVRDRGRRRRLVALFEALGDTEVGREFGLLRLVSFDDFRASVPLMDPLSHVERVTARLGFGREELDDEQLTAASVDRKAVRGVWRQRLGSATPERVALVEALADDHLVDRVRMDDLRSLSPAVELLRIDSVPRDPLQLIDDLRRFRPDALVLPSLATCGWLEQLIRAPLERRLPQLRWLFAEHDLDERVRSRLPVINSGWLHAAGRIGLPARRSPMDAFSLATNSTLIELLPHGDPEIDPRQHTTERTVLPEVAILGERYELVLSSPLGFLRLRSGLHVRVVGFAPPASGGALDGELESGRAVGTLPRPRVVRLPPPPRDAALEGVTVPGAWLTASVRQAFLPEDPALVAADIAADPDAVQISARASRTGLDPFADTELGASRAGARRKGPKPRSLVIRLEVQGQAGPSFSMRIADRIDLDLRSRSAAYDWLRERDELWEPRVVIARPGTARSGRDRRIRALSGPVARPVVQMI</sequence>
<evidence type="ECO:0000313" key="2">
    <source>
        <dbReference type="Proteomes" id="UP000237968"/>
    </source>
</evidence>
<keyword evidence="2" id="KW-1185">Reference proteome</keyword>
<dbReference type="Proteomes" id="UP000237968">
    <property type="component" value="Unassembled WGS sequence"/>
</dbReference>
<dbReference type="EMBL" id="PVNK01000285">
    <property type="protein sequence ID" value="PRP90322.1"/>
    <property type="molecule type" value="Genomic_DNA"/>
</dbReference>
<name>A0A2S9XBT8_9BACT</name>
<gene>
    <name evidence="1" type="ORF">ENSA5_65690</name>
</gene>
<dbReference type="AlphaFoldDB" id="A0A2S9XBT8"/>
<reference evidence="1 2" key="1">
    <citation type="submission" date="2018-03" db="EMBL/GenBank/DDBJ databases">
        <title>Draft Genome Sequences of the Obligatory Marine Myxobacteria Enhygromyxa salina SWB005.</title>
        <authorList>
            <person name="Poehlein A."/>
            <person name="Moghaddam J.A."/>
            <person name="Harms H."/>
            <person name="Alanjari M."/>
            <person name="Koenig G.M."/>
            <person name="Daniel R."/>
            <person name="Schaeberle T.F."/>
        </authorList>
    </citation>
    <scope>NUCLEOTIDE SEQUENCE [LARGE SCALE GENOMIC DNA]</scope>
    <source>
        <strain evidence="1 2">SWB005</strain>
    </source>
</reference>